<evidence type="ECO:0000313" key="2">
    <source>
        <dbReference type="EMBL" id="ARN80562.1"/>
    </source>
</evidence>
<dbReference type="EMBL" id="CP019948">
    <property type="protein sequence ID" value="ARN80562.1"/>
    <property type="molecule type" value="Genomic_DNA"/>
</dbReference>
<dbReference type="Proteomes" id="UP000193978">
    <property type="component" value="Chromosome"/>
</dbReference>
<protein>
    <submittedName>
        <fullName evidence="2">Uncharacterized protein</fullName>
    </submittedName>
</protein>
<evidence type="ECO:0000313" key="3">
    <source>
        <dbReference type="Proteomes" id="UP000193978"/>
    </source>
</evidence>
<keyword evidence="3" id="KW-1185">Reference proteome</keyword>
<feature type="compositionally biased region" description="Polar residues" evidence="1">
    <location>
        <begin position="8"/>
        <end position="20"/>
    </location>
</feature>
<proteinExistence type="predicted"/>
<reference evidence="2 3" key="1">
    <citation type="submission" date="2017-02" db="EMBL/GenBank/DDBJ databases">
        <authorList>
            <person name="Peterson S.W."/>
        </authorList>
    </citation>
    <scope>NUCLEOTIDE SEQUENCE [LARGE SCALE GENOMIC DNA]</scope>
    <source>
        <strain evidence="2 3">S285</strain>
    </source>
</reference>
<dbReference type="AlphaFoldDB" id="A0A1W6MSM7"/>
<accession>A0A1W6MSM7</accession>
<feature type="region of interest" description="Disordered" evidence="1">
    <location>
        <begin position="8"/>
        <end position="29"/>
    </location>
</feature>
<name>A0A1W6MSM7_9HYPH</name>
<evidence type="ECO:0000256" key="1">
    <source>
        <dbReference type="SAM" id="MobiDB-lite"/>
    </source>
</evidence>
<dbReference type="KEGG" id="mbry:B1812_05205"/>
<gene>
    <name evidence="2" type="ORF">B1812_05205</name>
</gene>
<organism evidence="2 3">
    <name type="scientific">Methylocystis bryophila</name>
    <dbReference type="NCBI Taxonomy" id="655015"/>
    <lineage>
        <taxon>Bacteria</taxon>
        <taxon>Pseudomonadati</taxon>
        <taxon>Pseudomonadota</taxon>
        <taxon>Alphaproteobacteria</taxon>
        <taxon>Hyphomicrobiales</taxon>
        <taxon>Methylocystaceae</taxon>
        <taxon>Methylocystis</taxon>
    </lineage>
</organism>
<sequence length="67" mass="7788">MWLVDFEISSNSKQGNHETASSSSPLLRRERLSRESRPFAAHVIFDPFFQTRRRSLSEGRAYNPYAV</sequence>